<reference evidence="8" key="2">
    <citation type="submission" date="2016-08" db="EMBL/GenBank/DDBJ databases">
        <title>Discovery of first anaerobic lithoheterotrophic haloarchae widely represented in hypersaline habitats.</title>
        <authorList>
            <person name="Sorokin D.Y."/>
            <person name="Kublanov I.V."/>
            <person name="Roman P."/>
            <person name="Sinninghe Damste J.S."/>
            <person name="Golyshin P.N."/>
            <person name="Rojo D."/>
            <person name="Ciordia S."/>
            <person name="Mena Md.C."/>
            <person name="Ferrer M."/>
            <person name="Smedile F."/>
            <person name="Messina E."/>
            <person name="La Cono V."/>
            <person name="Yakimov M.M."/>
        </authorList>
    </citation>
    <scope>NUCLEOTIDE SEQUENCE [LARGE SCALE GENOMIC DNA]</scope>
    <source>
        <strain evidence="8">HSR6</strain>
    </source>
</reference>
<evidence type="ECO:0000313" key="5">
    <source>
        <dbReference type="EMBL" id="AOW81016.1"/>
    </source>
</evidence>
<evidence type="ECO:0000313" key="8">
    <source>
        <dbReference type="Proteomes" id="UP000186165"/>
    </source>
</evidence>
<evidence type="ECO:0000313" key="6">
    <source>
        <dbReference type="EMBL" id="APE96352.1"/>
    </source>
</evidence>
<dbReference type="GO" id="GO:0042597">
    <property type="term" value="C:periplasmic space"/>
    <property type="evidence" value="ECO:0007669"/>
    <property type="project" value="UniProtKB-SubCell"/>
</dbReference>
<sequence length="365" mass="38143">MEPADQNDGAGGRAEAVRDRESTRLDRRGFLSTAGAALATGSLAGLAGCSGGETEPTLSIGYKPKFAALQYLVMSEAGYLSELDATVEPTNFAGTDASIISAFADGNLDVGFFGVTQTLKMIEKGVPATGVAANHKNGFVLVGEPTFAAQFESEGADAFRKRSEDRGEPVQFTTGPTGGMGNLVTTYWLFEELGLSRDVIEIQTMAGIKAIRRSLLSGNATGTALDEPTLTRLATEDAAVEYLAEPESFLPELPGGIMVVRDELLEEQPGLARGVTRAHVQATELINDQPAEAAAAASAAIGDSLSTATARQAIDSAASTYVSDPREIEAGTGVFADYMRSEGMLDSEVGFAEAFDLAVYDAVSN</sequence>
<feature type="region of interest" description="Disordered" evidence="4">
    <location>
        <begin position="1"/>
        <end position="25"/>
    </location>
</feature>
<dbReference type="SUPFAM" id="SSF53850">
    <property type="entry name" value="Periplasmic binding protein-like II"/>
    <property type="match status" value="1"/>
</dbReference>
<comment type="similarity">
    <text evidence="2">Belongs to the bacterial solute-binding protein SsuA/TauA family.</text>
</comment>
<organism evidence="5 7">
    <name type="scientific">Halodesulfurarchaeum formicicum</name>
    <dbReference type="NCBI Taxonomy" id="1873524"/>
    <lineage>
        <taxon>Archaea</taxon>
        <taxon>Methanobacteriati</taxon>
        <taxon>Methanobacteriota</taxon>
        <taxon>Stenosarchaea group</taxon>
        <taxon>Halobacteria</taxon>
        <taxon>Halobacteriales</taxon>
        <taxon>Halobacteriaceae</taxon>
        <taxon>Halodesulfurarchaeum</taxon>
    </lineage>
</organism>
<gene>
    <name evidence="6" type="ORF">HSR6_1920</name>
    <name evidence="5" type="ORF">HTSR_1851</name>
</gene>
<dbReference type="Proteomes" id="UP000185608">
    <property type="component" value="Chromosome"/>
</dbReference>
<reference evidence="6" key="3">
    <citation type="journal article" date="2017" name="ISME J.">
        <title>Discovery of anaerobic lithoheterotrophic haloarchaea, ubiquitous in hypersaline habitats.</title>
        <authorList>
            <person name="Sorokin D.Y."/>
            <person name="Messina E."/>
            <person name="Smedile F."/>
            <person name="Roman P."/>
            <person name="Damste J.S.S."/>
            <person name="Ciordia S."/>
            <person name="Mena M.C."/>
            <person name="Ferrer M."/>
            <person name="Golyshin P.N."/>
            <person name="Kublanov I.V."/>
            <person name="Samarov N.I."/>
            <person name="Toshchakov S.V."/>
            <person name="La Cono V."/>
            <person name="Yakimov M.M."/>
        </authorList>
    </citation>
    <scope>NUCLEOTIDE SEQUENCE</scope>
    <source>
        <strain evidence="6">HSR6</strain>
    </source>
</reference>
<dbReference type="KEGG" id="halh:HTSR_1851"/>
<keyword evidence="8" id="KW-1185">Reference proteome</keyword>
<protein>
    <submittedName>
        <fullName evidence="5">ABC-type nitrate/sulfonate/bicarbonate transport system, periplasmic component</fullName>
    </submittedName>
    <submittedName>
        <fullName evidence="6">ABC-type nitrate/sulfonate/bicarbonate transportsystem, periplasmic component</fullName>
    </submittedName>
</protein>
<dbReference type="AlphaFoldDB" id="A0A1D8S6M4"/>
<dbReference type="STRING" id="1873524.HSR6_1920"/>
<proteinExistence type="inferred from homology"/>
<name>A0A1D8S6M4_9EURY</name>
<dbReference type="KEGG" id="hhsr:HSR6_1920"/>
<accession>A0A1J1AF27</accession>
<dbReference type="EMBL" id="CP016070">
    <property type="protein sequence ID" value="AOW81016.1"/>
    <property type="molecule type" value="Genomic_DNA"/>
</dbReference>
<keyword evidence="3" id="KW-0732">Signal</keyword>
<dbReference type="GeneID" id="30418454"/>
<evidence type="ECO:0000256" key="2">
    <source>
        <dbReference type="ARBA" id="ARBA00010742"/>
    </source>
</evidence>
<feature type="compositionally biased region" description="Basic and acidic residues" evidence="4">
    <location>
        <begin position="15"/>
        <end position="25"/>
    </location>
</feature>
<dbReference type="PANTHER" id="PTHR30024:SF47">
    <property type="entry name" value="TAURINE-BINDING PERIPLASMIC PROTEIN"/>
    <property type="match status" value="1"/>
</dbReference>
<dbReference type="RefSeq" id="WP_083258930.1">
    <property type="nucleotide sequence ID" value="NZ_CP016070.1"/>
</dbReference>
<dbReference type="PANTHER" id="PTHR30024">
    <property type="entry name" value="ALIPHATIC SULFONATES-BINDING PROTEIN-RELATED"/>
    <property type="match status" value="1"/>
</dbReference>
<evidence type="ECO:0000256" key="1">
    <source>
        <dbReference type="ARBA" id="ARBA00004418"/>
    </source>
</evidence>
<comment type="subcellular location">
    <subcellularLocation>
        <location evidence="1">Periplasm</location>
    </subcellularLocation>
</comment>
<dbReference type="Gene3D" id="3.40.190.10">
    <property type="entry name" value="Periplasmic binding protein-like II"/>
    <property type="match status" value="2"/>
</dbReference>
<reference evidence="5 7" key="1">
    <citation type="submission" date="2016-06" db="EMBL/GenBank/DDBJ databases">
        <title>Discovery of anaerobic lithoheterotrophic haloarchaeon capable of sulfur respiration by hydrogen and formate.</title>
        <authorList>
            <person name="Sorokin D.Y."/>
            <person name="Kublanov I.V."/>
            <person name="Roman P."/>
            <person name="Sinninghe Damste J.S."/>
            <person name="Golyshin P.N."/>
            <person name="Rojo D."/>
            <person name="Ciordia S."/>
            <person name="Mena Md.C."/>
            <person name="Ferrer M."/>
            <person name="Smedile F."/>
            <person name="Messina E."/>
            <person name="La Cono V."/>
            <person name="Yakimov M.M."/>
        </authorList>
    </citation>
    <scope>NUCLEOTIDE SEQUENCE [LARGE SCALE GENOMIC DNA]</scope>
    <source>
        <strain evidence="5 7">HTSR1</strain>
    </source>
</reference>
<accession>A0A1D8S6M4</accession>
<dbReference type="Proteomes" id="UP000186165">
    <property type="component" value="Chromosome"/>
</dbReference>
<evidence type="ECO:0000313" key="7">
    <source>
        <dbReference type="Proteomes" id="UP000185608"/>
    </source>
</evidence>
<dbReference type="EMBL" id="CP016804">
    <property type="protein sequence ID" value="APE96352.1"/>
    <property type="molecule type" value="Genomic_DNA"/>
</dbReference>
<evidence type="ECO:0000256" key="4">
    <source>
        <dbReference type="SAM" id="MobiDB-lite"/>
    </source>
</evidence>
<dbReference type="Pfam" id="PF13379">
    <property type="entry name" value="NMT1_2"/>
    <property type="match status" value="1"/>
</dbReference>
<evidence type="ECO:0000256" key="3">
    <source>
        <dbReference type="ARBA" id="ARBA00022729"/>
    </source>
</evidence>
<dbReference type="OrthoDB" id="10037at2157"/>